<dbReference type="PRINTS" id="PR00308">
    <property type="entry name" value="ANTIFREEZEI"/>
</dbReference>
<evidence type="ECO:0000313" key="4">
    <source>
        <dbReference type="EMBL" id="KZP26577.1"/>
    </source>
</evidence>
<feature type="region of interest" description="Disordered" evidence="3">
    <location>
        <begin position="235"/>
        <end position="256"/>
    </location>
</feature>
<proteinExistence type="inferred from homology"/>
<protein>
    <submittedName>
        <fullName evidence="4">Uncharacterized protein</fullName>
    </submittedName>
</protein>
<dbReference type="InterPro" id="IPR046521">
    <property type="entry name" value="DUF6698"/>
</dbReference>
<dbReference type="Pfam" id="PF20414">
    <property type="entry name" value="DUF6698"/>
    <property type="match status" value="1"/>
</dbReference>
<accession>A0A166PYG2</accession>
<keyword evidence="5" id="KW-1185">Reference proteome</keyword>
<sequence>MSTEGSSTYLAELDALKRKHEVLDANSGSREIVTVDQVNLGRSYRRIIHMFVNALDLTEGHARYCQAEKEGFARDANDTHLHTSYLELVRYIPLVASLHNHPESLAPLLTNLTKGADMARGDDASTLKVVVVSWVYEAFGPSVPSLLGAVKEGRGLHNEHTGRLLCPCEFNWAEDEVRAAIRAGREEYAVTADSWPIYCYANFSYDPENAEDGLWRSSLLVKAFKFIFTSPSSVLDDRDADDAPPPKKRRNTRPTTRKNVAAKIGLTTVTGRSIAYIAVQLRFALSSASSWSVHDSDFSYNDFYNGVVAYFENPLGPMAVAHVALLLKWWNCQIFGRDRGTVAVTAPRSDTSRQRVVEQQQTREDRGVADMAAAAAAAAATAAAAAAATATAAAAAAATEAAATEAAARAAAAAAAAS</sequence>
<evidence type="ECO:0000256" key="2">
    <source>
        <dbReference type="ARBA" id="ARBA00023076"/>
    </source>
</evidence>
<dbReference type="GO" id="GO:0016172">
    <property type="term" value="F:antifreeze activity"/>
    <property type="evidence" value="ECO:0007669"/>
    <property type="project" value="InterPro"/>
</dbReference>
<name>A0A166PYG2_9AGAM</name>
<evidence type="ECO:0000256" key="1">
    <source>
        <dbReference type="ARBA" id="ARBA00006358"/>
    </source>
</evidence>
<evidence type="ECO:0000313" key="5">
    <source>
        <dbReference type="Proteomes" id="UP000076532"/>
    </source>
</evidence>
<evidence type="ECO:0000256" key="3">
    <source>
        <dbReference type="SAM" id="MobiDB-lite"/>
    </source>
</evidence>
<reference evidence="4 5" key="1">
    <citation type="journal article" date="2016" name="Mol. Biol. Evol.">
        <title>Comparative Genomics of Early-Diverging Mushroom-Forming Fungi Provides Insights into the Origins of Lignocellulose Decay Capabilities.</title>
        <authorList>
            <person name="Nagy L.G."/>
            <person name="Riley R."/>
            <person name="Tritt A."/>
            <person name="Adam C."/>
            <person name="Daum C."/>
            <person name="Floudas D."/>
            <person name="Sun H."/>
            <person name="Yadav J.S."/>
            <person name="Pangilinan J."/>
            <person name="Larsson K.H."/>
            <person name="Matsuura K."/>
            <person name="Barry K."/>
            <person name="Labutti K."/>
            <person name="Kuo R."/>
            <person name="Ohm R.A."/>
            <person name="Bhattacharya S.S."/>
            <person name="Shirouzu T."/>
            <person name="Yoshinaga Y."/>
            <person name="Martin F.M."/>
            <person name="Grigoriev I.V."/>
            <person name="Hibbett D.S."/>
        </authorList>
    </citation>
    <scope>NUCLEOTIDE SEQUENCE [LARGE SCALE GENOMIC DNA]</scope>
    <source>
        <strain evidence="4 5">CBS 109695</strain>
    </source>
</reference>
<dbReference type="Proteomes" id="UP000076532">
    <property type="component" value="Unassembled WGS sequence"/>
</dbReference>
<keyword evidence="2" id="KW-0047">Antifreeze protein</keyword>
<dbReference type="OrthoDB" id="2662502at2759"/>
<gene>
    <name evidence="4" type="ORF">FIBSPDRAFT_887088</name>
</gene>
<organism evidence="4 5">
    <name type="scientific">Athelia psychrophila</name>
    <dbReference type="NCBI Taxonomy" id="1759441"/>
    <lineage>
        <taxon>Eukaryota</taxon>
        <taxon>Fungi</taxon>
        <taxon>Dikarya</taxon>
        <taxon>Basidiomycota</taxon>
        <taxon>Agaricomycotina</taxon>
        <taxon>Agaricomycetes</taxon>
        <taxon>Agaricomycetidae</taxon>
        <taxon>Atheliales</taxon>
        <taxon>Atheliaceae</taxon>
        <taxon>Athelia</taxon>
    </lineage>
</organism>
<dbReference type="InterPro" id="IPR000104">
    <property type="entry name" value="Antifreeze_1"/>
</dbReference>
<dbReference type="EMBL" id="KV417513">
    <property type="protein sequence ID" value="KZP26577.1"/>
    <property type="molecule type" value="Genomic_DNA"/>
</dbReference>
<dbReference type="STRING" id="436010.A0A166PYG2"/>
<comment type="similarity">
    <text evidence="1">Belongs to the type-I AFP family.</text>
</comment>
<dbReference type="AlphaFoldDB" id="A0A166PYG2"/>
<feature type="compositionally biased region" description="Basic residues" evidence="3">
    <location>
        <begin position="246"/>
        <end position="256"/>
    </location>
</feature>